<feature type="non-terminal residue" evidence="2">
    <location>
        <position position="42"/>
    </location>
</feature>
<reference evidence="2" key="1">
    <citation type="submission" date="2018-05" db="EMBL/GenBank/DDBJ databases">
        <authorList>
            <person name="Lanie J.A."/>
            <person name="Ng W.-L."/>
            <person name="Kazmierczak K.M."/>
            <person name="Andrzejewski T.M."/>
            <person name="Davidsen T.M."/>
            <person name="Wayne K.J."/>
            <person name="Tettelin H."/>
            <person name="Glass J.I."/>
            <person name="Rusch D."/>
            <person name="Podicherti R."/>
            <person name="Tsui H.-C.T."/>
            <person name="Winkler M.E."/>
        </authorList>
    </citation>
    <scope>NUCLEOTIDE SEQUENCE</scope>
</reference>
<keyword evidence="1" id="KW-0812">Transmembrane</keyword>
<gene>
    <name evidence="2" type="ORF">METZ01_LOCUS383298</name>
</gene>
<evidence type="ECO:0000313" key="2">
    <source>
        <dbReference type="EMBL" id="SVD30444.1"/>
    </source>
</evidence>
<protein>
    <submittedName>
        <fullName evidence="2">Uncharacterized protein</fullName>
    </submittedName>
</protein>
<feature type="transmembrane region" description="Helical" evidence="1">
    <location>
        <begin position="17"/>
        <end position="37"/>
    </location>
</feature>
<keyword evidence="1" id="KW-1133">Transmembrane helix</keyword>
<organism evidence="2">
    <name type="scientific">marine metagenome</name>
    <dbReference type="NCBI Taxonomy" id="408172"/>
    <lineage>
        <taxon>unclassified sequences</taxon>
        <taxon>metagenomes</taxon>
        <taxon>ecological metagenomes</taxon>
    </lineage>
</organism>
<keyword evidence="1" id="KW-0472">Membrane</keyword>
<evidence type="ECO:0000256" key="1">
    <source>
        <dbReference type="SAM" id="Phobius"/>
    </source>
</evidence>
<name>A0A382U827_9ZZZZ</name>
<dbReference type="AlphaFoldDB" id="A0A382U827"/>
<sequence length="42" mass="4512">MTIFITLIEGNNMTPKIVLLTIGVLMTLHGIGLYFSAGSMAE</sequence>
<dbReference type="EMBL" id="UINC01142232">
    <property type="protein sequence ID" value="SVD30444.1"/>
    <property type="molecule type" value="Genomic_DNA"/>
</dbReference>
<proteinExistence type="predicted"/>
<accession>A0A382U827</accession>